<dbReference type="NCBIfam" id="TIGR01027">
    <property type="entry name" value="proB"/>
    <property type="match status" value="1"/>
</dbReference>
<keyword evidence="11" id="KW-1185">Reference proteome</keyword>
<evidence type="ECO:0000256" key="1">
    <source>
        <dbReference type="ARBA" id="ARBA00022490"/>
    </source>
</evidence>
<keyword evidence="1 8" id="KW-0963">Cytoplasm</keyword>
<dbReference type="InterPro" id="IPR036393">
    <property type="entry name" value="AceGlu_kinase-like_sf"/>
</dbReference>
<dbReference type="PANTHER" id="PTHR43654">
    <property type="entry name" value="GLUTAMATE 5-KINASE"/>
    <property type="match status" value="1"/>
</dbReference>
<comment type="catalytic activity">
    <reaction evidence="8">
        <text>L-glutamate + ATP = L-glutamyl 5-phosphate + ADP</text>
        <dbReference type="Rhea" id="RHEA:14877"/>
        <dbReference type="ChEBI" id="CHEBI:29985"/>
        <dbReference type="ChEBI" id="CHEBI:30616"/>
        <dbReference type="ChEBI" id="CHEBI:58274"/>
        <dbReference type="ChEBI" id="CHEBI:456216"/>
        <dbReference type="EC" id="2.7.2.11"/>
    </reaction>
</comment>
<feature type="binding site" evidence="8">
    <location>
        <position position="57"/>
    </location>
    <ligand>
        <name>substrate</name>
    </ligand>
</feature>
<dbReference type="InterPro" id="IPR001048">
    <property type="entry name" value="Asp/Glu/Uridylate_kinase"/>
</dbReference>
<protein>
    <recommendedName>
        <fullName evidence="8">Glutamate 5-kinase</fullName>
        <ecNumber evidence="8">2.7.2.11</ecNumber>
    </recommendedName>
    <alternativeName>
        <fullName evidence="8">Gamma-glutamyl kinase</fullName>
        <shortName evidence="8">GK</shortName>
    </alternativeName>
</protein>
<evidence type="ECO:0000313" key="10">
    <source>
        <dbReference type="EMBL" id="MCU6685173.1"/>
    </source>
</evidence>
<dbReference type="InterPro" id="IPR005715">
    <property type="entry name" value="Glu_5kinase/COase_Synthase"/>
</dbReference>
<dbReference type="EC" id="2.7.2.11" evidence="8"/>
<dbReference type="PRINTS" id="PR00474">
    <property type="entry name" value="GLU5KINASE"/>
</dbReference>
<evidence type="ECO:0000256" key="7">
    <source>
        <dbReference type="ARBA" id="ARBA00022840"/>
    </source>
</evidence>
<dbReference type="InterPro" id="IPR041739">
    <property type="entry name" value="G5K_ProB"/>
</dbReference>
<dbReference type="Gene3D" id="3.40.1160.10">
    <property type="entry name" value="Acetylglutamate kinase-like"/>
    <property type="match status" value="1"/>
</dbReference>
<evidence type="ECO:0000256" key="6">
    <source>
        <dbReference type="ARBA" id="ARBA00022777"/>
    </source>
</evidence>
<comment type="pathway">
    <text evidence="8">Amino-acid biosynthesis; L-proline biosynthesis; L-glutamate 5-semialdehyde from L-glutamate: step 1/2.</text>
</comment>
<feature type="binding site" evidence="8">
    <location>
        <begin position="179"/>
        <end position="180"/>
    </location>
    <ligand>
        <name>ATP</name>
        <dbReference type="ChEBI" id="CHEBI:30616"/>
    </ligand>
</feature>
<evidence type="ECO:0000256" key="3">
    <source>
        <dbReference type="ARBA" id="ARBA00022650"/>
    </source>
</evidence>
<name>A0ABT2RIF7_9FIRM</name>
<feature type="binding site" evidence="8">
    <location>
        <position position="16"/>
    </location>
    <ligand>
        <name>ATP</name>
        <dbReference type="ChEBI" id="CHEBI:30616"/>
    </ligand>
</feature>
<dbReference type="RefSeq" id="WP_158367348.1">
    <property type="nucleotide sequence ID" value="NZ_JAOQJU010000001.1"/>
</dbReference>
<keyword evidence="7 8" id="KW-0067">ATP-binding</keyword>
<dbReference type="InterPro" id="IPR001057">
    <property type="entry name" value="Glu/AcGlu_kinase"/>
</dbReference>
<dbReference type="PIRSF" id="PIRSF000729">
    <property type="entry name" value="GK"/>
    <property type="match status" value="1"/>
</dbReference>
<dbReference type="SUPFAM" id="SSF53633">
    <property type="entry name" value="Carbamate kinase-like"/>
    <property type="match status" value="1"/>
</dbReference>
<evidence type="ECO:0000256" key="5">
    <source>
        <dbReference type="ARBA" id="ARBA00022741"/>
    </source>
</evidence>
<keyword evidence="3 8" id="KW-0641">Proline biosynthesis</keyword>
<evidence type="ECO:0000256" key="2">
    <source>
        <dbReference type="ARBA" id="ARBA00022605"/>
    </source>
</evidence>
<comment type="caution">
    <text evidence="10">The sequence shown here is derived from an EMBL/GenBank/DDBJ whole genome shotgun (WGS) entry which is preliminary data.</text>
</comment>
<comment type="subcellular location">
    <subcellularLocation>
        <location evidence="8">Cytoplasm</location>
    </subcellularLocation>
</comment>
<dbReference type="InterPro" id="IPR019797">
    <property type="entry name" value="Glutamate_5-kinase_CS"/>
</dbReference>
<feature type="binding site" evidence="8">
    <location>
        <position position="144"/>
    </location>
    <ligand>
        <name>substrate</name>
    </ligand>
</feature>
<dbReference type="EMBL" id="JAOQJU010000001">
    <property type="protein sequence ID" value="MCU6685173.1"/>
    <property type="molecule type" value="Genomic_DNA"/>
</dbReference>
<evidence type="ECO:0000256" key="8">
    <source>
        <dbReference type="HAMAP-Rule" id="MF_00456"/>
    </source>
</evidence>
<feature type="binding site" evidence="8">
    <location>
        <begin position="221"/>
        <end position="227"/>
    </location>
    <ligand>
        <name>ATP</name>
        <dbReference type="ChEBI" id="CHEBI:30616"/>
    </ligand>
</feature>
<organism evidence="10 11">
    <name type="scientific">Dorea acetigenes</name>
    <dbReference type="NCBI Taxonomy" id="2981787"/>
    <lineage>
        <taxon>Bacteria</taxon>
        <taxon>Bacillati</taxon>
        <taxon>Bacillota</taxon>
        <taxon>Clostridia</taxon>
        <taxon>Lachnospirales</taxon>
        <taxon>Lachnospiraceae</taxon>
        <taxon>Dorea</taxon>
    </lineage>
</organism>
<keyword evidence="5 8" id="KW-0547">Nucleotide-binding</keyword>
<dbReference type="PANTHER" id="PTHR43654:SF1">
    <property type="entry name" value="ISOPENTENYL PHOSPHATE KINASE"/>
    <property type="match status" value="1"/>
</dbReference>
<dbReference type="InterPro" id="IPR011529">
    <property type="entry name" value="Glu_5kinase"/>
</dbReference>
<dbReference type="Proteomes" id="UP001652431">
    <property type="component" value="Unassembled WGS sequence"/>
</dbReference>
<evidence type="ECO:0000256" key="4">
    <source>
        <dbReference type="ARBA" id="ARBA00022679"/>
    </source>
</evidence>
<keyword evidence="4 8" id="KW-0808">Transferase</keyword>
<feature type="binding site" evidence="8">
    <location>
        <position position="159"/>
    </location>
    <ligand>
        <name>substrate</name>
    </ligand>
</feature>
<keyword evidence="6 8" id="KW-0418">Kinase</keyword>
<evidence type="ECO:0000313" key="11">
    <source>
        <dbReference type="Proteomes" id="UP001652431"/>
    </source>
</evidence>
<gene>
    <name evidence="8 10" type="primary">proB</name>
    <name evidence="10" type="ORF">OCV99_01155</name>
</gene>
<sequence>MRNREMLKDKKRIVIKVGTSTITYAETGNINLEKLEKFVRILINLRNKGKEIIVVSSGAVGIGRNVLGVKSGVKDRAVRQACAAVGQGRLMMMYEKLFAEYSQLTAQVLLTKESIMNEMCAQNARNTFDELFAMNVVPIVNENDAISVDEEAYGNFGDNDTMAAYVASLVDADLLILMSDIEGLYTDDPKKNPHARFVHTVVKIDEELEKMGKGAGSDLGTGGMATKIEAAKIAVNSGADMVIANGQNIYTIHDIMAGKKVGTLFLSGENALEMENSLAPEREQYRRLAKRKRKETLSKKKENYQAGGMDYELHGSNWQAS</sequence>
<dbReference type="Pfam" id="PF00696">
    <property type="entry name" value="AA_kinase"/>
    <property type="match status" value="1"/>
</dbReference>
<reference evidence="10 11" key="1">
    <citation type="journal article" date="2021" name="ISME Commun">
        <title>Automated analysis of genomic sequences facilitates high-throughput and comprehensive description of bacteria.</title>
        <authorList>
            <person name="Hitch T.C.A."/>
        </authorList>
    </citation>
    <scope>NUCLEOTIDE SEQUENCE [LARGE SCALE GENOMIC DNA]</scope>
    <source>
        <strain evidence="10 11">Sanger_03</strain>
    </source>
</reference>
<feature type="domain" description="Aspartate/glutamate/uridylate kinase" evidence="9">
    <location>
        <begin position="11"/>
        <end position="245"/>
    </location>
</feature>
<dbReference type="PROSITE" id="PS00902">
    <property type="entry name" value="GLUTAMATE_5_KINASE"/>
    <property type="match status" value="1"/>
</dbReference>
<evidence type="ECO:0000259" key="9">
    <source>
        <dbReference type="Pfam" id="PF00696"/>
    </source>
</evidence>
<dbReference type="GO" id="GO:0004349">
    <property type="term" value="F:glutamate 5-kinase activity"/>
    <property type="evidence" value="ECO:0007669"/>
    <property type="project" value="UniProtKB-EC"/>
</dbReference>
<keyword evidence="2 8" id="KW-0028">Amino-acid biosynthesis</keyword>
<comment type="similarity">
    <text evidence="8">Belongs to the glutamate 5-kinase family.</text>
</comment>
<accession>A0ABT2RIF7</accession>
<dbReference type="HAMAP" id="MF_00456">
    <property type="entry name" value="ProB"/>
    <property type="match status" value="1"/>
</dbReference>
<comment type="function">
    <text evidence="8">Catalyzes the transfer of a phosphate group to glutamate to form L-glutamate 5-phosphate.</text>
</comment>
<proteinExistence type="inferred from homology"/>
<dbReference type="CDD" id="cd04242">
    <property type="entry name" value="AAK_G5K_ProB"/>
    <property type="match status" value="1"/>
</dbReference>